<evidence type="ECO:0000256" key="1">
    <source>
        <dbReference type="ARBA" id="ARBA00004141"/>
    </source>
</evidence>
<dbReference type="InterPro" id="IPR036291">
    <property type="entry name" value="NAD(P)-bd_dom_sf"/>
</dbReference>
<evidence type="ECO:0000313" key="8">
    <source>
        <dbReference type="Proteomes" id="UP001247307"/>
    </source>
</evidence>
<keyword evidence="8" id="KW-1185">Reference proteome</keyword>
<dbReference type="Proteomes" id="UP001247307">
    <property type="component" value="Unassembled WGS sequence"/>
</dbReference>
<dbReference type="InterPro" id="IPR008030">
    <property type="entry name" value="NmrA-like"/>
</dbReference>
<comment type="subcellular location">
    <subcellularLocation>
        <location evidence="1">Membrane</location>
        <topology evidence="1">Multi-pass membrane protein</topology>
    </subcellularLocation>
</comment>
<reference evidence="7" key="1">
    <citation type="submission" date="2023-07" db="EMBL/GenBank/DDBJ databases">
        <title>Sequencing the genomes of 1000 actinobacteria strains.</title>
        <authorList>
            <person name="Klenk H.-P."/>
        </authorList>
    </citation>
    <scope>NUCLEOTIDE SEQUENCE</scope>
    <source>
        <strain evidence="7">DSM 13988</strain>
    </source>
</reference>
<dbReference type="AlphaFoldDB" id="A0AAE4C751"/>
<dbReference type="CDD" id="cd15904">
    <property type="entry name" value="TSPO_MBR"/>
    <property type="match status" value="1"/>
</dbReference>
<dbReference type="Pfam" id="PF03073">
    <property type="entry name" value="TspO_MBR"/>
    <property type="match status" value="1"/>
</dbReference>
<dbReference type="SUPFAM" id="SSF51735">
    <property type="entry name" value="NAD(P)-binding Rossmann-fold domains"/>
    <property type="match status" value="1"/>
</dbReference>
<feature type="domain" description="NmrA-like" evidence="6">
    <location>
        <begin position="8"/>
        <end position="128"/>
    </location>
</feature>
<comment type="caution">
    <text evidence="7">The sequence shown here is derived from an EMBL/GenBank/DDBJ whole genome shotgun (WGS) entry which is preliminary data.</text>
</comment>
<evidence type="ECO:0000313" key="7">
    <source>
        <dbReference type="EMBL" id="MDR6892179.1"/>
    </source>
</evidence>
<evidence type="ECO:0000256" key="3">
    <source>
        <dbReference type="ARBA" id="ARBA00022692"/>
    </source>
</evidence>
<dbReference type="GO" id="GO:0033013">
    <property type="term" value="P:tetrapyrrole metabolic process"/>
    <property type="evidence" value="ECO:0007669"/>
    <property type="project" value="UniProtKB-ARBA"/>
</dbReference>
<sequence length="482" mass="51272">MAGQSHRTALVTGSTGYIGRNLVEELASHGWAVKAVTRSASKAEDQPWSTRIVRDHGAEQGPGPGAVEVVEADLSDAEALEEAMRGVDAAWFLVHSMASGGDFAREDHEMAEAFAAAAERAGVSRIVYLGGLHPDGVELSDHLASRVDVGEILLDSAVPTAALQAGVVVGDGSESFAMLRHLSERLPGSVGPAWMSNEITPISIRDVLFFLRAAADLPPEVNRAFDIGSPDTMPYSDMLRVYAQECLSVPRIAKTAPILNQRIAAWGIAFMTPVSQRMTVPLIGSLVHDTVVQERDLESLVGTPSGGLQGLREAIRLAVDGVDTGRWMRTVRRVGAGVALTAVTGSLLTDPDSAWYRGLRKPSWQPPSAAFPLVWTALYADIALVSALVIADAQEKGDDDAARRYIRRLTGNLILNAGWTGLFFRARKPWLAAGGAAVLAASSADLVRLAAQSSPERGAVLAPYAAWTAFATALSGWIARRN</sequence>
<protein>
    <submittedName>
        <fullName evidence="7">Uncharacterized protein YbjT (DUF2867 family)/tryptophan-rich sensory protein</fullName>
    </submittedName>
</protein>
<name>A0AAE4C751_9MICC</name>
<evidence type="ECO:0000256" key="2">
    <source>
        <dbReference type="ARBA" id="ARBA00007524"/>
    </source>
</evidence>
<gene>
    <name evidence="7" type="ORF">J2S35_001119</name>
</gene>
<comment type="similarity">
    <text evidence="2">Belongs to the TspO/BZRP family.</text>
</comment>
<dbReference type="EMBL" id="JAVDUI010000001">
    <property type="protein sequence ID" value="MDR6892179.1"/>
    <property type="molecule type" value="Genomic_DNA"/>
</dbReference>
<evidence type="ECO:0000256" key="5">
    <source>
        <dbReference type="ARBA" id="ARBA00023136"/>
    </source>
</evidence>
<dbReference type="PANTHER" id="PTHR10057:SF0">
    <property type="entry name" value="TRANSLOCATOR PROTEIN"/>
    <property type="match status" value="1"/>
</dbReference>
<dbReference type="InterPro" id="IPR038330">
    <property type="entry name" value="TspO/MBR-related_sf"/>
</dbReference>
<dbReference type="RefSeq" id="WP_309850814.1">
    <property type="nucleotide sequence ID" value="NZ_BAAAIU010000005.1"/>
</dbReference>
<accession>A0AAE4C751</accession>
<dbReference type="Gene3D" id="3.40.50.720">
    <property type="entry name" value="NAD(P)-binding Rossmann-like Domain"/>
    <property type="match status" value="1"/>
</dbReference>
<dbReference type="Gene3D" id="1.20.1260.100">
    <property type="entry name" value="TspO/MBR protein"/>
    <property type="match status" value="1"/>
</dbReference>
<dbReference type="Pfam" id="PF05368">
    <property type="entry name" value="NmrA"/>
    <property type="match status" value="1"/>
</dbReference>
<keyword evidence="3" id="KW-0812">Transmembrane</keyword>
<proteinExistence type="inferred from homology"/>
<dbReference type="InterPro" id="IPR004307">
    <property type="entry name" value="TspO_MBR"/>
</dbReference>
<dbReference type="GO" id="GO:0016020">
    <property type="term" value="C:membrane"/>
    <property type="evidence" value="ECO:0007669"/>
    <property type="project" value="UniProtKB-SubCell"/>
</dbReference>
<evidence type="ECO:0000256" key="4">
    <source>
        <dbReference type="ARBA" id="ARBA00022989"/>
    </source>
</evidence>
<dbReference type="PANTHER" id="PTHR10057">
    <property type="entry name" value="PERIPHERAL-TYPE BENZODIAZEPINE RECEPTOR"/>
    <property type="match status" value="1"/>
</dbReference>
<keyword evidence="5" id="KW-0472">Membrane</keyword>
<organism evidence="7 8">
    <name type="scientific">Falsarthrobacter nasiphocae</name>
    <dbReference type="NCBI Taxonomy" id="189863"/>
    <lineage>
        <taxon>Bacteria</taxon>
        <taxon>Bacillati</taxon>
        <taxon>Actinomycetota</taxon>
        <taxon>Actinomycetes</taxon>
        <taxon>Micrococcales</taxon>
        <taxon>Micrococcaceae</taxon>
        <taxon>Falsarthrobacter</taxon>
    </lineage>
</organism>
<keyword evidence="4" id="KW-1133">Transmembrane helix</keyword>
<dbReference type="FunFam" id="1.20.1260.100:FF:000001">
    <property type="entry name" value="translocator protein 2"/>
    <property type="match status" value="1"/>
</dbReference>
<evidence type="ECO:0000259" key="6">
    <source>
        <dbReference type="Pfam" id="PF05368"/>
    </source>
</evidence>